<dbReference type="Proteomes" id="UP000198284">
    <property type="component" value="Unassembled WGS sequence"/>
</dbReference>
<keyword evidence="3" id="KW-1185">Reference proteome</keyword>
<evidence type="ECO:0000259" key="1">
    <source>
        <dbReference type="Pfam" id="PF00149"/>
    </source>
</evidence>
<evidence type="ECO:0000313" key="2">
    <source>
        <dbReference type="EMBL" id="SNT08467.1"/>
    </source>
</evidence>
<dbReference type="RefSeq" id="WP_089400573.1">
    <property type="nucleotide sequence ID" value="NZ_FZOT01000013.1"/>
</dbReference>
<dbReference type="PANTHER" id="PTHR37844:SF2">
    <property type="entry name" value="SER_THR PROTEIN PHOSPHATASE SUPERFAMILY (AFU_ORTHOLOGUE AFUA_1G14840)"/>
    <property type="match status" value="1"/>
</dbReference>
<evidence type="ECO:0000313" key="3">
    <source>
        <dbReference type="Proteomes" id="UP000198284"/>
    </source>
</evidence>
<dbReference type="OrthoDB" id="356681at2"/>
<gene>
    <name evidence="2" type="ORF">SAMN06265795_11373</name>
</gene>
<sequence length="259" mass="28607">MRLLVLSDLHLEVWGEDALRFDLAASRPDAVLLAGDIHAGAHAPGWAAARFPGLPVLYVSGNHEMYGGAVDETDRAIGEACARHPNVRYLNRDEVVIGDVRFLGCTLWTDFRLFGAGRRDACLNEARAVMNDYRRIKVRIADDGFLDPTDTIRLHEQQKAWLRKKLLQPFSGRTVVLTHMAPSKTSIVAPYENASSSAAFASNLDDLAAMADVWIHGHTHDSLDYRIGKCQVVCNPLGYRMRNGAAENGGFDPNRVVLV</sequence>
<dbReference type="Gene3D" id="3.60.21.10">
    <property type="match status" value="1"/>
</dbReference>
<dbReference type="PANTHER" id="PTHR37844">
    <property type="entry name" value="SER/THR PROTEIN PHOSPHATASE SUPERFAMILY (AFU_ORTHOLOGUE AFUA_1G14840)"/>
    <property type="match status" value="1"/>
</dbReference>
<dbReference type="GO" id="GO:0016787">
    <property type="term" value="F:hydrolase activity"/>
    <property type="evidence" value="ECO:0007669"/>
    <property type="project" value="InterPro"/>
</dbReference>
<feature type="domain" description="Calcineurin-like phosphoesterase" evidence="1">
    <location>
        <begin position="1"/>
        <end position="221"/>
    </location>
</feature>
<dbReference type="EMBL" id="FZOT01000013">
    <property type="protein sequence ID" value="SNT08467.1"/>
    <property type="molecule type" value="Genomic_DNA"/>
</dbReference>
<organism evidence="2 3">
    <name type="scientific">Noviherbaspirillum humi</name>
    <dbReference type="NCBI Taxonomy" id="1688639"/>
    <lineage>
        <taxon>Bacteria</taxon>
        <taxon>Pseudomonadati</taxon>
        <taxon>Pseudomonadota</taxon>
        <taxon>Betaproteobacteria</taxon>
        <taxon>Burkholderiales</taxon>
        <taxon>Oxalobacteraceae</taxon>
        <taxon>Noviherbaspirillum</taxon>
    </lineage>
</organism>
<accession>A0A239JRK5</accession>
<protein>
    <submittedName>
        <fullName evidence="2">Calcineurin-like phosphoesterase superfamily domain-containing protein</fullName>
    </submittedName>
</protein>
<dbReference type="AlphaFoldDB" id="A0A239JRK5"/>
<dbReference type="InterPro" id="IPR029052">
    <property type="entry name" value="Metallo-depent_PP-like"/>
</dbReference>
<reference evidence="2 3" key="1">
    <citation type="submission" date="2017-06" db="EMBL/GenBank/DDBJ databases">
        <authorList>
            <person name="Kim H.J."/>
            <person name="Triplett B.A."/>
        </authorList>
    </citation>
    <scope>NUCLEOTIDE SEQUENCE [LARGE SCALE GENOMIC DNA]</scope>
    <source>
        <strain evidence="2 3">U15</strain>
    </source>
</reference>
<dbReference type="SUPFAM" id="SSF56300">
    <property type="entry name" value="Metallo-dependent phosphatases"/>
    <property type="match status" value="1"/>
</dbReference>
<dbReference type="InterPro" id="IPR004843">
    <property type="entry name" value="Calcineurin-like_PHP"/>
</dbReference>
<dbReference type="Pfam" id="PF00149">
    <property type="entry name" value="Metallophos"/>
    <property type="match status" value="1"/>
</dbReference>
<proteinExistence type="predicted"/>
<name>A0A239JRK5_9BURK</name>